<feature type="compositionally biased region" description="Basic and acidic residues" evidence="3">
    <location>
        <begin position="190"/>
        <end position="204"/>
    </location>
</feature>
<evidence type="ECO:0000259" key="4">
    <source>
        <dbReference type="PROSITE" id="PS50158"/>
    </source>
</evidence>
<feature type="compositionally biased region" description="Low complexity" evidence="3">
    <location>
        <begin position="329"/>
        <end position="363"/>
    </location>
</feature>
<feature type="region of interest" description="Disordered" evidence="3">
    <location>
        <begin position="670"/>
        <end position="691"/>
    </location>
</feature>
<dbReference type="GO" id="GO:0006397">
    <property type="term" value="P:mRNA processing"/>
    <property type="evidence" value="ECO:0007669"/>
    <property type="project" value="UniProtKB-KW"/>
</dbReference>
<evidence type="ECO:0000256" key="1">
    <source>
        <dbReference type="ARBA" id="ARBA00022664"/>
    </source>
</evidence>
<gene>
    <name evidence="5" type="ORF">SERLADRAFT_442377</name>
</gene>
<dbReference type="RefSeq" id="XP_007322987.1">
    <property type="nucleotide sequence ID" value="XM_007322925.1"/>
</dbReference>
<evidence type="ECO:0000256" key="3">
    <source>
        <dbReference type="SAM" id="MobiDB-lite"/>
    </source>
</evidence>
<keyword evidence="2" id="KW-0862">Zinc</keyword>
<feature type="region of interest" description="Disordered" evidence="3">
    <location>
        <begin position="327"/>
        <end position="405"/>
    </location>
</feature>
<accession>F8P9B3</accession>
<feature type="compositionally biased region" description="Basic and acidic residues" evidence="3">
    <location>
        <begin position="623"/>
        <end position="643"/>
    </location>
</feature>
<feature type="domain" description="CCHC-type" evidence="4">
    <location>
        <begin position="652"/>
        <end position="667"/>
    </location>
</feature>
<dbReference type="GO" id="GO:0003676">
    <property type="term" value="F:nucleic acid binding"/>
    <property type="evidence" value="ECO:0007669"/>
    <property type="project" value="InterPro"/>
</dbReference>
<evidence type="ECO:0000256" key="2">
    <source>
        <dbReference type="PROSITE-ProRule" id="PRU00047"/>
    </source>
</evidence>
<name>F8P9B3_SERL9</name>
<feature type="compositionally biased region" description="Basic and acidic residues" evidence="3">
    <location>
        <begin position="597"/>
        <end position="607"/>
    </location>
</feature>
<feature type="compositionally biased region" description="Basic residues" evidence="3">
    <location>
        <begin position="369"/>
        <end position="392"/>
    </location>
</feature>
<dbReference type="EMBL" id="GL945441">
    <property type="protein sequence ID" value="EGO20242.1"/>
    <property type="molecule type" value="Genomic_DNA"/>
</dbReference>
<dbReference type="OrthoDB" id="3205788at2759"/>
<feature type="compositionally biased region" description="Basic residues" evidence="3">
    <location>
        <begin position="242"/>
        <end position="263"/>
    </location>
</feature>
<dbReference type="AlphaFoldDB" id="F8P9B3"/>
<keyword evidence="2" id="KW-0479">Metal-binding</keyword>
<dbReference type="SUPFAM" id="SSF57756">
    <property type="entry name" value="Retrovirus zinc finger-like domains"/>
    <property type="match status" value="1"/>
</dbReference>
<feature type="compositionally biased region" description="Basic and acidic residues" evidence="3">
    <location>
        <begin position="231"/>
        <end position="241"/>
    </location>
</feature>
<feature type="region of interest" description="Disordered" evidence="3">
    <location>
        <begin position="150"/>
        <end position="280"/>
    </location>
</feature>
<feature type="compositionally biased region" description="Polar residues" evidence="3">
    <location>
        <begin position="1"/>
        <end position="11"/>
    </location>
</feature>
<feature type="compositionally biased region" description="Basic and acidic residues" evidence="3">
    <location>
        <begin position="573"/>
        <end position="590"/>
    </location>
</feature>
<feature type="compositionally biased region" description="Polar residues" evidence="3">
    <location>
        <begin position="95"/>
        <end position="106"/>
    </location>
</feature>
<dbReference type="KEGG" id="sla:SERLADRAFT_442377"/>
<evidence type="ECO:0000313" key="5">
    <source>
        <dbReference type="EMBL" id="EGO20242.1"/>
    </source>
</evidence>
<dbReference type="HOGENOM" id="CLU_398583_0_0_1"/>
<protein>
    <recommendedName>
        <fullName evidence="4">CCHC-type domain-containing protein</fullName>
    </recommendedName>
</protein>
<feature type="compositionally biased region" description="Polar residues" evidence="3">
    <location>
        <begin position="154"/>
        <end position="164"/>
    </location>
</feature>
<keyword evidence="2" id="KW-0863">Zinc-finger</keyword>
<organism>
    <name type="scientific">Serpula lacrymans var. lacrymans (strain S7.9)</name>
    <name type="common">Dry rot fungus</name>
    <dbReference type="NCBI Taxonomy" id="578457"/>
    <lineage>
        <taxon>Eukaryota</taxon>
        <taxon>Fungi</taxon>
        <taxon>Dikarya</taxon>
        <taxon>Basidiomycota</taxon>
        <taxon>Agaricomycotina</taxon>
        <taxon>Agaricomycetes</taxon>
        <taxon>Agaricomycetidae</taxon>
        <taxon>Boletales</taxon>
        <taxon>Coniophorineae</taxon>
        <taxon>Serpulaceae</taxon>
        <taxon>Serpula</taxon>
    </lineage>
</organism>
<dbReference type="GeneID" id="18815713"/>
<feature type="region of interest" description="Disordered" evidence="3">
    <location>
        <begin position="1"/>
        <end position="116"/>
    </location>
</feature>
<proteinExistence type="predicted"/>
<dbReference type="Gene3D" id="4.10.60.10">
    <property type="entry name" value="Zinc finger, CCHC-type"/>
    <property type="match status" value="1"/>
</dbReference>
<reference evidence="5" key="1">
    <citation type="submission" date="2011-04" db="EMBL/GenBank/DDBJ databases">
        <title>Evolution of plant cell wall degrading machinery underlies the functional diversity of forest fungi.</title>
        <authorList>
            <consortium name="US DOE Joint Genome Institute (JGI-PGF)"/>
            <person name="Eastwood D.C."/>
            <person name="Floudas D."/>
            <person name="Binder M."/>
            <person name="Majcherczyk A."/>
            <person name="Schneider P."/>
            <person name="Aerts A."/>
            <person name="Asiegbu F.O."/>
            <person name="Baker S.E."/>
            <person name="Barry K."/>
            <person name="Bendiksby M."/>
            <person name="Blumentritt M."/>
            <person name="Coutinho P.M."/>
            <person name="Cullen D."/>
            <person name="Cullen D."/>
            <person name="Gathman A."/>
            <person name="Goodell B."/>
            <person name="Henrissat B."/>
            <person name="Ihrmark K."/>
            <person name="Kauserud H."/>
            <person name="Kohler A."/>
            <person name="LaButti K."/>
            <person name="Lapidus A."/>
            <person name="Lavin J.L."/>
            <person name="Lee Y.-H."/>
            <person name="Lindquist E."/>
            <person name="Lilly W."/>
            <person name="Lucas S."/>
            <person name="Morin E."/>
            <person name="Murat C."/>
            <person name="Oguiza J.A."/>
            <person name="Park J."/>
            <person name="Pisabarro A.G."/>
            <person name="Riley R."/>
            <person name="Rosling A."/>
            <person name="Salamov A."/>
            <person name="Schmidt O."/>
            <person name="Schmutz J."/>
            <person name="Skrede I."/>
            <person name="Stenlid J."/>
            <person name="Wiebenga A."/>
            <person name="Xie X."/>
            <person name="Kues U."/>
            <person name="Hibbett D.S."/>
            <person name="Hoffmeister D."/>
            <person name="Hogberg N."/>
            <person name="Martin F."/>
            <person name="Grigoriev I.V."/>
            <person name="Watkinson S.C."/>
        </authorList>
    </citation>
    <scope>NUCLEOTIDE SEQUENCE</scope>
    <source>
        <strain evidence="5">S7.9</strain>
    </source>
</reference>
<dbReference type="Proteomes" id="UP000008064">
    <property type="component" value="Unassembled WGS sequence"/>
</dbReference>
<keyword evidence="1" id="KW-0507">mRNA processing</keyword>
<dbReference type="PROSITE" id="PS50158">
    <property type="entry name" value="ZF_CCHC"/>
    <property type="match status" value="1"/>
</dbReference>
<sequence length="691" mass="78336">MTAPITSSPTPHYNLRTRSKASGQLRRASSESSLSNLPDSPPGLSPRLSPGGQAGSAPRRPSRSYSDVVRTGDPLPDLKTRRREAEVNSLKLRTGTRTGAPRTQTEVPPVARPSGVTTLDTQQDTLVQQAEKLLSDDQLKTILKRREIERAARQSETATNLESQEGTKGKGTDPANWGGLDIEETELEPEAQREALRAWNKAHEWASLSHQEVPGPSGTKRNQVQETSDQEDTHQEEESRTRTSRRRSKIRYRKERQKQRRHDKREIYPSSGGDPRVMGYRDPIVGLMERALKPMEDPRRPGSIYHTFAPANQVGSTSYIGRALGQMTSQRQPDPPSDSSDSSSSDSDSDQSSLSSETSSVSSLGQSRGRGHRGRKRKNCKSKRKRSPRRPILKPTEPQVYDGRPDSQEFHQFMVASSTYLKEGRVPRKGRVYRLSSFLRGTAYDFFLYKVSPDPSSWDLKDFFIGLFNHCFPVDYRMKQRDKLKRCFQDHKSVREYLYELTELWNIIGDVDERQRVIRFWTGLNTELQQGLWLKELNPEISRFEEVQSAAEVLELARSAGLRGRSSQMKVQSSHDNRNPTAYSKHEVSNKRANQGDTRRPPLDKARGPAFGGNRTHPQTKSRPLEARREAREKKAPVLSTEEREKHVAEGRCFICHELGHFSRNCPHRNAVSSQRKDRPPGIPNFAMGID</sequence>
<dbReference type="InterPro" id="IPR001878">
    <property type="entry name" value="Znf_CCHC"/>
</dbReference>
<dbReference type="InterPro" id="IPR036875">
    <property type="entry name" value="Znf_CCHC_sf"/>
</dbReference>
<feature type="compositionally biased region" description="Basic and acidic residues" evidence="3">
    <location>
        <begin position="76"/>
        <end position="86"/>
    </location>
</feature>
<feature type="region of interest" description="Disordered" evidence="3">
    <location>
        <begin position="564"/>
        <end position="643"/>
    </location>
</feature>
<dbReference type="SMART" id="SM00343">
    <property type="entry name" value="ZnF_C2HC"/>
    <property type="match status" value="1"/>
</dbReference>
<dbReference type="GO" id="GO:0008270">
    <property type="term" value="F:zinc ion binding"/>
    <property type="evidence" value="ECO:0007669"/>
    <property type="project" value="UniProtKB-KW"/>
</dbReference>